<dbReference type="Pfam" id="PF00535">
    <property type="entry name" value="Glycos_transf_2"/>
    <property type="match status" value="1"/>
</dbReference>
<dbReference type="EMBL" id="FNOI01000002">
    <property type="protein sequence ID" value="SDW76283.1"/>
    <property type="molecule type" value="Genomic_DNA"/>
</dbReference>
<keyword evidence="2" id="KW-0328">Glycosyltransferase</keyword>
<dbReference type="PANTHER" id="PTHR43179">
    <property type="entry name" value="RHAMNOSYLTRANSFERASE WBBL"/>
    <property type="match status" value="1"/>
</dbReference>
<evidence type="ECO:0000256" key="3">
    <source>
        <dbReference type="ARBA" id="ARBA00022679"/>
    </source>
</evidence>
<accession>A0A1H2W6J8</accession>
<dbReference type="InterPro" id="IPR001173">
    <property type="entry name" value="Glyco_trans_2-like"/>
</dbReference>
<feature type="domain" description="Glycosyltransferase 2-like" evidence="4">
    <location>
        <begin position="6"/>
        <end position="133"/>
    </location>
</feature>
<dbReference type="InterPro" id="IPR029044">
    <property type="entry name" value="Nucleotide-diphossugar_trans"/>
</dbReference>
<dbReference type="SUPFAM" id="SSF53448">
    <property type="entry name" value="Nucleotide-diphospho-sugar transferases"/>
    <property type="match status" value="1"/>
</dbReference>
<sequence length="295" mass="32924">MAPLATVIIPHHNDATRLSACLRALDRCDERSKVEFIVVDNGTPPLPAVFPDLHQNTRFLYEATAGAANARNVGVQSAVTNILIFTDSDCTPAPDFLTQAIRAAREADITGGDVRLTQSHANGVTAFEQVFAFNQRRYIEEMQFSVTANLATSMNVFNHVGPFRADLSEDLDWGRRATALGYKITYQPDMIVYHPCRTTWTELRAKWNRITAELHGVHNSDGKPTVLWILRALAMPLSVVGHVPRVLSSPKLTTWRARGAALGVLARLRLWRMFAMIRLTIPQKPAERRRPKGFG</sequence>
<dbReference type="RefSeq" id="WP_089946515.1">
    <property type="nucleotide sequence ID" value="NZ_FNOI01000002.1"/>
</dbReference>
<proteinExistence type="inferred from homology"/>
<organism evidence="5 6">
    <name type="scientific">Litoreibacter albidus</name>
    <dbReference type="NCBI Taxonomy" id="670155"/>
    <lineage>
        <taxon>Bacteria</taxon>
        <taxon>Pseudomonadati</taxon>
        <taxon>Pseudomonadota</taxon>
        <taxon>Alphaproteobacteria</taxon>
        <taxon>Rhodobacterales</taxon>
        <taxon>Roseobacteraceae</taxon>
        <taxon>Litoreibacter</taxon>
    </lineage>
</organism>
<evidence type="ECO:0000313" key="6">
    <source>
        <dbReference type="Proteomes" id="UP000199441"/>
    </source>
</evidence>
<dbReference type="OrthoDB" id="6653642at2"/>
<keyword evidence="3 5" id="KW-0808">Transferase</keyword>
<evidence type="ECO:0000259" key="4">
    <source>
        <dbReference type="Pfam" id="PF00535"/>
    </source>
</evidence>
<evidence type="ECO:0000256" key="1">
    <source>
        <dbReference type="ARBA" id="ARBA00006739"/>
    </source>
</evidence>
<dbReference type="AlphaFoldDB" id="A0A1H2W6J8"/>
<gene>
    <name evidence="5" type="ORF">SAMN04488001_1738</name>
</gene>
<dbReference type="STRING" id="670155.SAMN04488001_1738"/>
<dbReference type="GO" id="GO:0016757">
    <property type="term" value="F:glycosyltransferase activity"/>
    <property type="evidence" value="ECO:0007669"/>
    <property type="project" value="UniProtKB-KW"/>
</dbReference>
<evidence type="ECO:0000313" key="5">
    <source>
        <dbReference type="EMBL" id="SDW76283.1"/>
    </source>
</evidence>
<reference evidence="6" key="1">
    <citation type="submission" date="2016-10" db="EMBL/GenBank/DDBJ databases">
        <authorList>
            <person name="Varghese N."/>
            <person name="Submissions S."/>
        </authorList>
    </citation>
    <scope>NUCLEOTIDE SEQUENCE [LARGE SCALE GENOMIC DNA]</scope>
    <source>
        <strain evidence="6">DSM 26922</strain>
    </source>
</reference>
<protein>
    <submittedName>
        <fullName evidence="5">Glycosyltransferase, GT2 family</fullName>
    </submittedName>
</protein>
<comment type="similarity">
    <text evidence="1">Belongs to the glycosyltransferase 2 family.</text>
</comment>
<evidence type="ECO:0000256" key="2">
    <source>
        <dbReference type="ARBA" id="ARBA00022676"/>
    </source>
</evidence>
<name>A0A1H2W6J8_9RHOB</name>
<dbReference type="Gene3D" id="3.90.550.10">
    <property type="entry name" value="Spore Coat Polysaccharide Biosynthesis Protein SpsA, Chain A"/>
    <property type="match status" value="1"/>
</dbReference>
<dbReference type="PANTHER" id="PTHR43179:SF12">
    <property type="entry name" value="GALACTOFURANOSYLTRANSFERASE GLFT2"/>
    <property type="match status" value="1"/>
</dbReference>
<keyword evidence="6" id="KW-1185">Reference proteome</keyword>
<dbReference type="Proteomes" id="UP000199441">
    <property type="component" value="Unassembled WGS sequence"/>
</dbReference>